<dbReference type="Pfam" id="PF17921">
    <property type="entry name" value="Integrase_H2C2"/>
    <property type="match status" value="1"/>
</dbReference>
<dbReference type="InterPro" id="IPR041588">
    <property type="entry name" value="Integrase_H2C2"/>
</dbReference>
<feature type="domain" description="Integrase zinc-binding" evidence="2">
    <location>
        <begin position="79"/>
        <end position="105"/>
    </location>
</feature>
<dbReference type="AlphaFoldDB" id="A5BBC9"/>
<dbReference type="EMBL" id="AM453259">
    <property type="protein sequence ID" value="CAN63307.1"/>
    <property type="molecule type" value="Genomic_DNA"/>
</dbReference>
<dbReference type="SUPFAM" id="SSF53098">
    <property type="entry name" value="Ribonuclease H-like"/>
    <property type="match status" value="1"/>
</dbReference>
<dbReference type="Gene3D" id="3.30.420.10">
    <property type="entry name" value="Ribonuclease H-like superfamily/Ribonuclease H"/>
    <property type="match status" value="1"/>
</dbReference>
<sequence length="248" mass="28145">MHYLVTSLQAPRGSLKSGHLAKQKCLKRTPKMGVYSMIIPSNTKKGQRIKSQTPYLTKEKSIPSQFMFQVQNGRQHFRKRSFVWLNMRQTVKEFLQTCEVCQQYETNCMKLAGLLQPLSIPTQIWSNISMDFIEGMPTSNGHSVIMVVMDRLSKYAHFIPLKHPSTAVSVAKAFVSNVVRLHGIPTSIVSDKDKMPPGRTHGDSPKHPRSSVLEDNDTSRGRERYEILGPTPIYLYITVTWATPQQLA</sequence>
<evidence type="ECO:0000256" key="1">
    <source>
        <dbReference type="SAM" id="MobiDB-lite"/>
    </source>
</evidence>
<dbReference type="InterPro" id="IPR036397">
    <property type="entry name" value="RNaseH_sf"/>
</dbReference>
<evidence type="ECO:0000259" key="2">
    <source>
        <dbReference type="Pfam" id="PF17921"/>
    </source>
</evidence>
<dbReference type="InterPro" id="IPR012337">
    <property type="entry name" value="RNaseH-like_sf"/>
</dbReference>
<feature type="compositionally biased region" description="Basic and acidic residues" evidence="1">
    <location>
        <begin position="190"/>
        <end position="206"/>
    </location>
</feature>
<dbReference type="PANTHER" id="PTHR35046:SF18">
    <property type="entry name" value="RNA-DIRECTED DNA POLYMERASE"/>
    <property type="match status" value="1"/>
</dbReference>
<protein>
    <recommendedName>
        <fullName evidence="2">Integrase zinc-binding domain-containing protein</fullName>
    </recommendedName>
</protein>
<dbReference type="GO" id="GO:0003676">
    <property type="term" value="F:nucleic acid binding"/>
    <property type="evidence" value="ECO:0007669"/>
    <property type="project" value="InterPro"/>
</dbReference>
<reference evidence="3" key="1">
    <citation type="journal article" date="2007" name="PLoS ONE">
        <title>The first genome sequence of an elite grapevine cultivar (Pinot noir Vitis vinifera L.): coping with a highly heterozygous genome.</title>
        <authorList>
            <person name="Velasco R."/>
            <person name="Zharkikh A."/>
            <person name="Troggio M."/>
            <person name="Cartwright D.A."/>
            <person name="Cestaro A."/>
            <person name="Pruss D."/>
            <person name="Pindo M."/>
            <person name="FitzGerald L.M."/>
            <person name="Vezzulli S."/>
            <person name="Reid J."/>
            <person name="Malacarne G."/>
            <person name="Iliev D."/>
            <person name="Coppola G."/>
            <person name="Wardell B."/>
            <person name="Micheletti D."/>
            <person name="Macalma T."/>
            <person name="Facci M."/>
            <person name="Mitchell J.T."/>
            <person name="Perazzolli M."/>
            <person name="Eldredge G."/>
            <person name="Gatto P."/>
            <person name="Oyzerski R."/>
            <person name="Moretto M."/>
            <person name="Gutin N."/>
            <person name="Stefanini M."/>
            <person name="Chen Y."/>
            <person name="Segala C."/>
            <person name="Davenport C."/>
            <person name="Dematte L."/>
            <person name="Mraz A."/>
            <person name="Battilana J."/>
            <person name="Stormo K."/>
            <person name="Costa F."/>
            <person name="Tao Q."/>
            <person name="Si-Ammour A."/>
            <person name="Harkins T."/>
            <person name="Lackey A."/>
            <person name="Perbost C."/>
            <person name="Taillon B."/>
            <person name="Stella A."/>
            <person name="Solovyev V."/>
            <person name="Fawcett J.A."/>
            <person name="Sterck L."/>
            <person name="Vandepoele K."/>
            <person name="Grando S.M."/>
            <person name="Toppo S."/>
            <person name="Moser C."/>
            <person name="Lanchbury J."/>
            <person name="Bogden R."/>
            <person name="Skolnick M."/>
            <person name="Sgaramella V."/>
            <person name="Bhatnagar S.K."/>
            <person name="Fontana P."/>
            <person name="Gutin A."/>
            <person name="Van de Peer Y."/>
            <person name="Salamini F."/>
            <person name="Viola R."/>
        </authorList>
    </citation>
    <scope>NUCLEOTIDE SEQUENCE</scope>
</reference>
<feature type="region of interest" description="Disordered" evidence="1">
    <location>
        <begin position="189"/>
        <end position="224"/>
    </location>
</feature>
<evidence type="ECO:0000313" key="3">
    <source>
        <dbReference type="EMBL" id="CAN63307.1"/>
    </source>
</evidence>
<gene>
    <name evidence="3" type="ORF">VITISV_010204</name>
</gene>
<organism evidence="3">
    <name type="scientific">Vitis vinifera</name>
    <name type="common">Grape</name>
    <dbReference type="NCBI Taxonomy" id="29760"/>
    <lineage>
        <taxon>Eukaryota</taxon>
        <taxon>Viridiplantae</taxon>
        <taxon>Streptophyta</taxon>
        <taxon>Embryophyta</taxon>
        <taxon>Tracheophyta</taxon>
        <taxon>Spermatophyta</taxon>
        <taxon>Magnoliopsida</taxon>
        <taxon>eudicotyledons</taxon>
        <taxon>Gunneridae</taxon>
        <taxon>Pentapetalae</taxon>
        <taxon>rosids</taxon>
        <taxon>Vitales</taxon>
        <taxon>Vitaceae</taxon>
        <taxon>Viteae</taxon>
        <taxon>Vitis</taxon>
    </lineage>
</organism>
<accession>A5BBC9</accession>
<name>A5BBC9_VITVI</name>
<dbReference type="PANTHER" id="PTHR35046">
    <property type="entry name" value="ZINC KNUCKLE (CCHC-TYPE) FAMILY PROTEIN"/>
    <property type="match status" value="1"/>
</dbReference>
<proteinExistence type="predicted"/>